<evidence type="ECO:0000256" key="6">
    <source>
        <dbReference type="ARBA" id="ARBA00023136"/>
    </source>
</evidence>
<evidence type="ECO:0000259" key="8">
    <source>
        <dbReference type="Pfam" id="PF02397"/>
    </source>
</evidence>
<keyword evidence="6 7" id="KW-0472">Membrane</keyword>
<dbReference type="NCBIfam" id="TIGR03013">
    <property type="entry name" value="EpsB_2"/>
    <property type="match status" value="1"/>
</dbReference>
<feature type="transmembrane region" description="Helical" evidence="7">
    <location>
        <begin position="279"/>
        <end position="300"/>
    </location>
</feature>
<dbReference type="InterPro" id="IPR017464">
    <property type="entry name" value="Sugar_tfrase_EpsB_2"/>
</dbReference>
<evidence type="ECO:0000313" key="10">
    <source>
        <dbReference type="Proteomes" id="UP000553343"/>
    </source>
</evidence>
<dbReference type="RefSeq" id="WP_178367522.1">
    <property type="nucleotide sequence ID" value="NZ_JACADJ010000057.1"/>
</dbReference>
<evidence type="ECO:0000256" key="5">
    <source>
        <dbReference type="ARBA" id="ARBA00022989"/>
    </source>
</evidence>
<evidence type="ECO:0000313" key="9">
    <source>
        <dbReference type="EMBL" id="NWH06070.1"/>
    </source>
</evidence>
<dbReference type="InterPro" id="IPR003362">
    <property type="entry name" value="Bact_transf"/>
</dbReference>
<dbReference type="PANTHER" id="PTHR30576">
    <property type="entry name" value="COLANIC BIOSYNTHESIS UDP-GLUCOSE LIPID CARRIER TRANSFERASE"/>
    <property type="match status" value="1"/>
</dbReference>
<evidence type="ECO:0000256" key="3">
    <source>
        <dbReference type="ARBA" id="ARBA00022679"/>
    </source>
</evidence>
<dbReference type="NCBIfam" id="TIGR03025">
    <property type="entry name" value="EPS_sugtrans"/>
    <property type="match status" value="1"/>
</dbReference>
<keyword evidence="5 7" id="KW-1133">Transmembrane helix</keyword>
<feature type="domain" description="Bacterial sugar transferase" evidence="8">
    <location>
        <begin position="274"/>
        <end position="457"/>
    </location>
</feature>
<evidence type="ECO:0000256" key="2">
    <source>
        <dbReference type="ARBA" id="ARBA00006464"/>
    </source>
</evidence>
<dbReference type="AlphaFoldDB" id="A0A850T154"/>
<feature type="transmembrane region" description="Helical" evidence="7">
    <location>
        <begin position="15"/>
        <end position="35"/>
    </location>
</feature>
<dbReference type="InterPro" id="IPR017475">
    <property type="entry name" value="EPS_sugar_tfrase"/>
</dbReference>
<comment type="subcellular location">
    <subcellularLocation>
        <location evidence="1">Membrane</location>
        <topology evidence="1">Multi-pass membrane protein</topology>
    </subcellularLocation>
</comment>
<evidence type="ECO:0000256" key="1">
    <source>
        <dbReference type="ARBA" id="ARBA00004141"/>
    </source>
</evidence>
<reference evidence="9 10" key="1">
    <citation type="submission" date="2020-06" db="EMBL/GenBank/DDBJ databases">
        <title>High-quality draft genome of sulfate reducer Desulfobacter latus type strain AcrS2 isolated from marine sediment.</title>
        <authorList>
            <person name="Hoppe M."/>
            <person name="Larsen C.K."/>
            <person name="Marshall I.P.G."/>
            <person name="Schramm A."/>
            <person name="Marietou A.G."/>
        </authorList>
    </citation>
    <scope>NUCLEOTIDE SEQUENCE [LARGE SCALE GENOMIC DNA]</scope>
    <source>
        <strain evidence="9 10">AcRS2</strain>
    </source>
</reference>
<protein>
    <submittedName>
        <fullName evidence="9">TIGR03013 family PEP-CTERM/XrtA system glycosyltransferase</fullName>
    </submittedName>
</protein>
<comment type="caution">
    <text evidence="9">The sequence shown here is derived from an EMBL/GenBank/DDBJ whole genome shotgun (WGS) entry which is preliminary data.</text>
</comment>
<feature type="transmembrane region" description="Helical" evidence="7">
    <location>
        <begin position="110"/>
        <end position="132"/>
    </location>
</feature>
<gene>
    <name evidence="9" type="ORF">HXW94_13925</name>
</gene>
<dbReference type="Gene3D" id="3.40.50.720">
    <property type="entry name" value="NAD(P)-binding Rossmann-like Domain"/>
    <property type="match status" value="1"/>
</dbReference>
<dbReference type="GO" id="GO:0009242">
    <property type="term" value="P:colanic acid biosynthetic process"/>
    <property type="evidence" value="ECO:0007669"/>
    <property type="project" value="TreeGrafter"/>
</dbReference>
<dbReference type="Proteomes" id="UP000553343">
    <property type="component" value="Unassembled WGS sequence"/>
</dbReference>
<keyword evidence="10" id="KW-1185">Reference proteome</keyword>
<sequence length="463" mass="53092">MLSILRQYFPVRNMLFFFLEGCVIFSCFLLSTVLLTVSSSYWFDLMLVLRILLITIILQTCLYYNDLYDFDVASQIPEIIIRLLQSLGVASILLAGVYFLFPLVVVDQKIYILSIVFIIFFIILWRVGYLHILNKGMFNQRIIILGSSKLAKDIYEKITGTIDCGYTVCVVIPDDLNPDAENPPENLVAAQKDKTLSEISKTYDINKIIVAFKEKRGRFPTQELIQCRTEGIDVISGSSFYEMLTGKVLVREIEPSWLIFSKGFHKSRFKTGMKRMQDIILASILLTLLAPLFIVVAILIKIDSKGPVLFAQDRVGSGKKEYMMHKFRSMVQDAEKLTGPVWAGDNDNRITRVGRVIRKYRIDELPQLWEVFMGTMSLVGPRPERKYFTDQLEKEIPFYAERFNVKPGITGWAQICYDYGATVEDAVEKLNYDLFYIKNMSFALDVVILLKTVKTVLFGKGAR</sequence>
<evidence type="ECO:0000256" key="7">
    <source>
        <dbReference type="SAM" id="Phobius"/>
    </source>
</evidence>
<feature type="transmembrane region" description="Helical" evidence="7">
    <location>
        <begin position="83"/>
        <end position="104"/>
    </location>
</feature>
<dbReference type="PANTHER" id="PTHR30576:SF21">
    <property type="entry name" value="UDP-GLUCOSE:UNDECAPRENYL-PHOSPHATE GLUCOSE-1-PHOSPHATE TRANSFERASE"/>
    <property type="match status" value="1"/>
</dbReference>
<organism evidence="9 10">
    <name type="scientific">Desulfobacter latus</name>
    <dbReference type="NCBI Taxonomy" id="2292"/>
    <lineage>
        <taxon>Bacteria</taxon>
        <taxon>Pseudomonadati</taxon>
        <taxon>Thermodesulfobacteriota</taxon>
        <taxon>Desulfobacteria</taxon>
        <taxon>Desulfobacterales</taxon>
        <taxon>Desulfobacteraceae</taxon>
        <taxon>Desulfobacter</taxon>
    </lineage>
</organism>
<name>A0A850T154_9BACT</name>
<dbReference type="GO" id="GO:0016020">
    <property type="term" value="C:membrane"/>
    <property type="evidence" value="ECO:0007669"/>
    <property type="project" value="UniProtKB-SubCell"/>
</dbReference>
<keyword evidence="4 7" id="KW-0812">Transmembrane</keyword>
<feature type="transmembrane region" description="Helical" evidence="7">
    <location>
        <begin position="41"/>
        <end position="62"/>
    </location>
</feature>
<evidence type="ECO:0000256" key="4">
    <source>
        <dbReference type="ARBA" id="ARBA00022692"/>
    </source>
</evidence>
<dbReference type="Pfam" id="PF02397">
    <property type="entry name" value="Bac_transf"/>
    <property type="match status" value="1"/>
</dbReference>
<dbReference type="EMBL" id="JACADJ010000057">
    <property type="protein sequence ID" value="NWH06070.1"/>
    <property type="molecule type" value="Genomic_DNA"/>
</dbReference>
<proteinExistence type="inferred from homology"/>
<comment type="similarity">
    <text evidence="2">Belongs to the bacterial sugar transferase family.</text>
</comment>
<accession>A0A850T154</accession>
<keyword evidence="3 9" id="KW-0808">Transferase</keyword>
<dbReference type="GO" id="GO:0089702">
    <property type="term" value="F:undecaprenyl-phosphate glucose phosphotransferase activity"/>
    <property type="evidence" value="ECO:0007669"/>
    <property type="project" value="TreeGrafter"/>
</dbReference>